<name>A0ACA9R7A9_9GLOM</name>
<evidence type="ECO:0000313" key="2">
    <source>
        <dbReference type="Proteomes" id="UP000789366"/>
    </source>
</evidence>
<feature type="non-terminal residue" evidence="1">
    <location>
        <position position="1"/>
    </location>
</feature>
<organism evidence="1 2">
    <name type="scientific">Cetraspora pellucida</name>
    <dbReference type="NCBI Taxonomy" id="1433469"/>
    <lineage>
        <taxon>Eukaryota</taxon>
        <taxon>Fungi</taxon>
        <taxon>Fungi incertae sedis</taxon>
        <taxon>Mucoromycota</taxon>
        <taxon>Glomeromycotina</taxon>
        <taxon>Glomeromycetes</taxon>
        <taxon>Diversisporales</taxon>
        <taxon>Gigasporaceae</taxon>
        <taxon>Cetraspora</taxon>
    </lineage>
</organism>
<reference evidence="1" key="1">
    <citation type="submission" date="2021-06" db="EMBL/GenBank/DDBJ databases">
        <authorList>
            <person name="Kallberg Y."/>
            <person name="Tangrot J."/>
            <person name="Rosling A."/>
        </authorList>
    </citation>
    <scope>NUCLEOTIDE SEQUENCE</scope>
    <source>
        <strain evidence="1">28 12/20/2015</strain>
    </source>
</reference>
<gene>
    <name evidence="1" type="ORF">SPELUC_LOCUS16372</name>
</gene>
<feature type="non-terminal residue" evidence="1">
    <location>
        <position position="49"/>
    </location>
</feature>
<sequence length="49" mass="5847">PSVKVIEEWINFPEVEEYYTRTWKAVSNKPIATVVFIHGFGEHVKRYNH</sequence>
<proteinExistence type="predicted"/>
<keyword evidence="2" id="KW-1185">Reference proteome</keyword>
<dbReference type="Proteomes" id="UP000789366">
    <property type="component" value="Unassembled WGS sequence"/>
</dbReference>
<protein>
    <submittedName>
        <fullName evidence="1">1533_t:CDS:1</fullName>
    </submittedName>
</protein>
<dbReference type="EMBL" id="CAJVPW010060129">
    <property type="protein sequence ID" value="CAG8780445.1"/>
    <property type="molecule type" value="Genomic_DNA"/>
</dbReference>
<accession>A0ACA9R7A9</accession>
<comment type="caution">
    <text evidence="1">The sequence shown here is derived from an EMBL/GenBank/DDBJ whole genome shotgun (WGS) entry which is preliminary data.</text>
</comment>
<evidence type="ECO:0000313" key="1">
    <source>
        <dbReference type="EMBL" id="CAG8780445.1"/>
    </source>
</evidence>